<gene>
    <name evidence="6 10" type="primary">ychF</name>
    <name evidence="10" type="ORF">ODE01S_17760</name>
</gene>
<dbReference type="InterPro" id="IPR031167">
    <property type="entry name" value="G_OBG"/>
</dbReference>
<evidence type="ECO:0000259" key="8">
    <source>
        <dbReference type="PROSITE" id="PS51710"/>
    </source>
</evidence>
<comment type="caution">
    <text evidence="10">The sequence shown here is derived from an EMBL/GenBank/DDBJ whole genome shotgun (WGS) entry which is preliminary data.</text>
</comment>
<feature type="binding site" evidence="6">
    <location>
        <begin position="13"/>
        <end position="18"/>
    </location>
    <ligand>
        <name>ATP</name>
        <dbReference type="ChEBI" id="CHEBI:30616"/>
    </ligand>
</feature>
<comment type="similarity">
    <text evidence="6">Belongs to the TRAFAC class OBG-HflX-like GTPase superfamily. OBG GTPase family. YchF/OLA1 subfamily.</text>
</comment>
<dbReference type="InterPro" id="IPR041706">
    <property type="entry name" value="YchF_N"/>
</dbReference>
<feature type="domain" description="OBG-type G" evidence="8">
    <location>
        <begin position="4"/>
        <end position="266"/>
    </location>
</feature>
<name>A0A511RN36_9DEIN</name>
<dbReference type="GO" id="GO:0005525">
    <property type="term" value="F:GTP binding"/>
    <property type="evidence" value="ECO:0007669"/>
    <property type="project" value="InterPro"/>
</dbReference>
<dbReference type="PROSITE" id="PS51880">
    <property type="entry name" value="TGS"/>
    <property type="match status" value="1"/>
</dbReference>
<evidence type="ECO:0000313" key="10">
    <source>
        <dbReference type="EMBL" id="GEM90342.1"/>
    </source>
</evidence>
<dbReference type="PROSITE" id="PS51710">
    <property type="entry name" value="G_OBG"/>
    <property type="match status" value="1"/>
</dbReference>
<dbReference type="GO" id="GO:0005737">
    <property type="term" value="C:cytoplasm"/>
    <property type="evidence" value="ECO:0007669"/>
    <property type="project" value="TreeGrafter"/>
</dbReference>
<dbReference type="PANTHER" id="PTHR23305:SF18">
    <property type="entry name" value="OBG-TYPE G DOMAIN-CONTAINING PROTEIN"/>
    <property type="match status" value="1"/>
</dbReference>
<dbReference type="NCBIfam" id="TIGR00092">
    <property type="entry name" value="redox-regulated ATPase YchF"/>
    <property type="match status" value="1"/>
</dbReference>
<evidence type="ECO:0000259" key="9">
    <source>
        <dbReference type="PROSITE" id="PS51880"/>
    </source>
</evidence>
<dbReference type="GO" id="GO:0043023">
    <property type="term" value="F:ribosomal large subunit binding"/>
    <property type="evidence" value="ECO:0007669"/>
    <property type="project" value="UniProtKB-UniRule"/>
</dbReference>
<dbReference type="FunFam" id="3.10.20.30:FF:000001">
    <property type="entry name" value="Ribosome-binding ATPase YchF"/>
    <property type="match status" value="1"/>
</dbReference>
<dbReference type="Pfam" id="PF01926">
    <property type="entry name" value="MMR_HSR1"/>
    <property type="match status" value="1"/>
</dbReference>
<dbReference type="InterPro" id="IPR004095">
    <property type="entry name" value="TGS"/>
</dbReference>
<keyword evidence="3 6" id="KW-0547">Nucleotide-binding</keyword>
<sequence length="373" mass="40552">MANLSIGIVGLPNVGKSTLFNAITKAGALAANYPFATIDKNVGVVTVPDERLEKLADVFTKGGRRPPVVPTYVEFVDIAGLVKGAHKGEGLGNQFLGNIREVAAVAHVVRCFEDPNVVHVDGSVDPLRDAEIINTELALADLGTLERRLEKLERSARVSKEDAALVELLKPLVAHLEAGEPARTFETGNAEHDKLLRRVFKEYGLITAKPVVYVANVGEEDLPAGNEHVERLRELAAREGAELVVISAKIEAELAELSDEEAREYLAELGLEQSGLDRLVLAGYRALDLITFLTAGEKEVRAWTVRRGTKAPQAAGVIHSDMERGFIRAEVIDWAKLVRAGGWAAAKEKGWVRTEGKDYVVQDGDVMLILFNV</sequence>
<dbReference type="RefSeq" id="WP_147147993.1">
    <property type="nucleotide sequence ID" value="NZ_BJXN01000012.1"/>
</dbReference>
<dbReference type="CDD" id="cd04867">
    <property type="entry name" value="TGS_YchF_OLA1"/>
    <property type="match status" value="1"/>
</dbReference>
<accession>A0A511RN36</accession>
<comment type="cofactor">
    <cofactor evidence="1">
        <name>Mg(2+)</name>
        <dbReference type="ChEBI" id="CHEBI:18420"/>
    </cofactor>
</comment>
<evidence type="ECO:0000256" key="3">
    <source>
        <dbReference type="ARBA" id="ARBA00022741"/>
    </source>
</evidence>
<dbReference type="InterPro" id="IPR023192">
    <property type="entry name" value="TGS-like_dom_sf"/>
</dbReference>
<evidence type="ECO:0000256" key="1">
    <source>
        <dbReference type="ARBA" id="ARBA00001946"/>
    </source>
</evidence>
<dbReference type="InterPro" id="IPR027417">
    <property type="entry name" value="P-loop_NTPase"/>
</dbReference>
<evidence type="ECO:0000313" key="11">
    <source>
        <dbReference type="Proteomes" id="UP000321827"/>
    </source>
</evidence>
<dbReference type="GO" id="GO:0016887">
    <property type="term" value="F:ATP hydrolysis activity"/>
    <property type="evidence" value="ECO:0007669"/>
    <property type="project" value="UniProtKB-UniRule"/>
</dbReference>
<organism evidence="10 11">
    <name type="scientific">Oceanithermus desulfurans NBRC 100063</name>
    <dbReference type="NCBI Taxonomy" id="1227550"/>
    <lineage>
        <taxon>Bacteria</taxon>
        <taxon>Thermotogati</taxon>
        <taxon>Deinococcota</taxon>
        <taxon>Deinococci</taxon>
        <taxon>Thermales</taxon>
        <taxon>Thermaceae</taxon>
        <taxon>Oceanithermus</taxon>
    </lineage>
</organism>
<dbReference type="OrthoDB" id="9807318at2"/>
<dbReference type="HAMAP" id="MF_00944">
    <property type="entry name" value="YchF_OLA1_ATPase"/>
    <property type="match status" value="1"/>
</dbReference>
<dbReference type="Gene3D" id="3.40.50.300">
    <property type="entry name" value="P-loop containing nucleotide triphosphate hydrolases"/>
    <property type="match status" value="1"/>
</dbReference>
<dbReference type="Gene3D" id="1.10.150.300">
    <property type="entry name" value="TGS-like domain"/>
    <property type="match status" value="1"/>
</dbReference>
<evidence type="ECO:0000256" key="2">
    <source>
        <dbReference type="ARBA" id="ARBA00022723"/>
    </source>
</evidence>
<dbReference type="GO" id="GO:0046872">
    <property type="term" value="F:metal ion binding"/>
    <property type="evidence" value="ECO:0007669"/>
    <property type="project" value="UniProtKB-KW"/>
</dbReference>
<dbReference type="SUPFAM" id="SSF52540">
    <property type="entry name" value="P-loop containing nucleoside triphosphate hydrolases"/>
    <property type="match status" value="1"/>
</dbReference>
<evidence type="ECO:0000256" key="7">
    <source>
        <dbReference type="SAM" id="Coils"/>
    </source>
</evidence>
<keyword evidence="5" id="KW-0460">Magnesium</keyword>
<keyword evidence="4 6" id="KW-0067">ATP-binding</keyword>
<evidence type="ECO:0000256" key="4">
    <source>
        <dbReference type="ARBA" id="ARBA00022840"/>
    </source>
</evidence>
<comment type="function">
    <text evidence="6">ATPase that binds to both the 70S ribosome and the 50S ribosomal subunit in a nucleotide-independent manner.</text>
</comment>
<dbReference type="Proteomes" id="UP000321827">
    <property type="component" value="Unassembled WGS sequence"/>
</dbReference>
<dbReference type="InterPro" id="IPR012676">
    <property type="entry name" value="TGS-like"/>
</dbReference>
<dbReference type="Gene3D" id="3.10.20.30">
    <property type="match status" value="1"/>
</dbReference>
<reference evidence="10 11" key="1">
    <citation type="submission" date="2019-07" db="EMBL/GenBank/DDBJ databases">
        <title>Whole genome shotgun sequence of Oceanithermus desulfurans NBRC 100063.</title>
        <authorList>
            <person name="Hosoyama A."/>
            <person name="Uohara A."/>
            <person name="Ohji S."/>
            <person name="Ichikawa N."/>
        </authorList>
    </citation>
    <scope>NUCLEOTIDE SEQUENCE [LARGE SCALE GENOMIC DNA]</scope>
    <source>
        <strain evidence="10 11">NBRC 100063</strain>
    </source>
</reference>
<dbReference type="EMBL" id="BJXN01000012">
    <property type="protein sequence ID" value="GEM90342.1"/>
    <property type="molecule type" value="Genomic_DNA"/>
</dbReference>
<evidence type="ECO:0000256" key="6">
    <source>
        <dbReference type="HAMAP-Rule" id="MF_00944"/>
    </source>
</evidence>
<dbReference type="InterPro" id="IPR006073">
    <property type="entry name" value="GTP-bd"/>
</dbReference>
<dbReference type="CDD" id="cd01900">
    <property type="entry name" value="YchF"/>
    <property type="match status" value="1"/>
</dbReference>
<dbReference type="SUPFAM" id="SSF81271">
    <property type="entry name" value="TGS-like"/>
    <property type="match status" value="1"/>
</dbReference>
<dbReference type="PANTHER" id="PTHR23305">
    <property type="entry name" value="OBG GTPASE FAMILY"/>
    <property type="match status" value="1"/>
</dbReference>
<proteinExistence type="inferred from homology"/>
<dbReference type="FunFam" id="1.10.150.300:FF:000001">
    <property type="entry name" value="Ribosome-binding ATPase YchF"/>
    <property type="match status" value="1"/>
</dbReference>
<dbReference type="PRINTS" id="PR00326">
    <property type="entry name" value="GTP1OBG"/>
</dbReference>
<evidence type="ECO:0000256" key="5">
    <source>
        <dbReference type="ARBA" id="ARBA00022842"/>
    </source>
</evidence>
<protein>
    <recommendedName>
        <fullName evidence="6">Ribosome-binding ATPase YchF</fullName>
    </recommendedName>
</protein>
<dbReference type="InterPro" id="IPR004396">
    <property type="entry name" value="ATPase_YchF/OLA1"/>
</dbReference>
<dbReference type="Pfam" id="PF06071">
    <property type="entry name" value="YchF-GTPase_C"/>
    <property type="match status" value="1"/>
</dbReference>
<dbReference type="AlphaFoldDB" id="A0A511RN36"/>
<feature type="domain" description="TGS" evidence="9">
    <location>
        <begin position="288"/>
        <end position="371"/>
    </location>
</feature>
<dbReference type="InterPro" id="IPR013029">
    <property type="entry name" value="YchF_C"/>
</dbReference>
<dbReference type="InterPro" id="IPR012675">
    <property type="entry name" value="Beta-grasp_dom_sf"/>
</dbReference>
<keyword evidence="7" id="KW-0175">Coiled coil</keyword>
<dbReference type="GO" id="GO:0005524">
    <property type="term" value="F:ATP binding"/>
    <property type="evidence" value="ECO:0007669"/>
    <property type="project" value="UniProtKB-UniRule"/>
</dbReference>
<feature type="coiled-coil region" evidence="7">
    <location>
        <begin position="135"/>
        <end position="162"/>
    </location>
</feature>
<keyword evidence="2" id="KW-0479">Metal-binding</keyword>
<dbReference type="PIRSF" id="PIRSF006641">
    <property type="entry name" value="CHP00092"/>
    <property type="match status" value="1"/>
</dbReference>